<dbReference type="EMBL" id="QOCW01000027">
    <property type="protein sequence ID" value="RBW67947.1"/>
    <property type="molecule type" value="Genomic_DNA"/>
</dbReference>
<protein>
    <recommendedName>
        <fullName evidence="3">DUF3231 domain-containing protein</fullName>
    </recommendedName>
</protein>
<dbReference type="InterPro" id="IPR021617">
    <property type="entry name" value="DUF3231"/>
</dbReference>
<evidence type="ECO:0008006" key="3">
    <source>
        <dbReference type="Google" id="ProtNLM"/>
    </source>
</evidence>
<evidence type="ECO:0000313" key="2">
    <source>
        <dbReference type="Proteomes" id="UP000253314"/>
    </source>
</evidence>
<dbReference type="InterPro" id="IPR012347">
    <property type="entry name" value="Ferritin-like"/>
</dbReference>
<name>A0A366XPW6_9BACI</name>
<dbReference type="AlphaFoldDB" id="A0A366XPW6"/>
<dbReference type="Pfam" id="PF11553">
    <property type="entry name" value="DUF3231"/>
    <property type="match status" value="2"/>
</dbReference>
<comment type="caution">
    <text evidence="1">The sequence shown here is derived from an EMBL/GenBank/DDBJ whole genome shotgun (WGS) entry which is preliminary data.</text>
</comment>
<dbReference type="Gene3D" id="1.20.1260.10">
    <property type="match status" value="2"/>
</dbReference>
<gene>
    <name evidence="1" type="ORF">DS031_19265</name>
</gene>
<accession>A0A366XPW6</accession>
<dbReference type="RefSeq" id="WP_113807727.1">
    <property type="nucleotide sequence ID" value="NZ_QOCW01000027.1"/>
</dbReference>
<organism evidence="1 2">
    <name type="scientific">Bacillus taeanensis</name>
    <dbReference type="NCBI Taxonomy" id="273032"/>
    <lineage>
        <taxon>Bacteria</taxon>
        <taxon>Bacillati</taxon>
        <taxon>Bacillota</taxon>
        <taxon>Bacilli</taxon>
        <taxon>Bacillales</taxon>
        <taxon>Bacillaceae</taxon>
        <taxon>Bacillus</taxon>
    </lineage>
</organism>
<dbReference type="Proteomes" id="UP000253314">
    <property type="component" value="Unassembled WGS sequence"/>
</dbReference>
<sequence length="334" mass="37709">MANNHHPKLTASETALLWGSYQNDTLGVCMISHFLQTVEDEEIRPLLQFALDIAKQHLRKLTAIFKEEKHPIPIGFTKADINLNAPKLFSDTFMLYYIQGMGAMGLNTYSTALPNAARKDIRDYYTSCLHSSSELYNRTSDLMQQKGVFIRAPYIPYNEKVEFVEKQHFLSGWIGDQRPLTSNEILLLFANLQRNMFGHALLTGFSQIAQSKEVKHYMTRGAEISKHHMEIFHKYLTESNVETPMTWNIMPTASTEPPFSDKLLMFHTTAINALGIGYYGASLAGTARKDISASYSRLMIEAGEYSADGANLMIKNGWLEKPPSAPDRKALVKS</sequence>
<reference evidence="1 2" key="1">
    <citation type="submission" date="2018-07" db="EMBL/GenBank/DDBJ databases">
        <title>Lottiidibacillus patelloidae gen. nov., sp. nov., isolated from the intestinal tract of a marine limpet and the reclassification of B. taeanensis BH030017T, B. algicola KMM 3737T and B. hwajinpoensis SW-72T as genus Lottiidibacillus.</title>
        <authorList>
            <person name="Liu R."/>
            <person name="Huang Z."/>
        </authorList>
    </citation>
    <scope>NUCLEOTIDE SEQUENCE [LARGE SCALE GENOMIC DNA]</scope>
    <source>
        <strain evidence="1 2">BH030017</strain>
    </source>
</reference>
<dbReference type="OrthoDB" id="1675670at2"/>
<evidence type="ECO:0000313" key="1">
    <source>
        <dbReference type="EMBL" id="RBW67947.1"/>
    </source>
</evidence>
<proteinExistence type="predicted"/>
<keyword evidence="2" id="KW-1185">Reference proteome</keyword>